<keyword evidence="1" id="KW-1133">Transmembrane helix</keyword>
<dbReference type="EMBL" id="AOTZ01000005">
    <property type="protein sequence ID" value="EZP76721.1"/>
    <property type="molecule type" value="Genomic_DNA"/>
</dbReference>
<gene>
    <name evidence="2" type="ORF">H839_09003</name>
</gene>
<organism evidence="2 3">
    <name type="scientific">Parageobacillus genomosp. 1</name>
    <dbReference type="NCBI Taxonomy" id="1295642"/>
    <lineage>
        <taxon>Bacteria</taxon>
        <taxon>Bacillati</taxon>
        <taxon>Bacillota</taxon>
        <taxon>Bacilli</taxon>
        <taxon>Bacillales</taxon>
        <taxon>Anoxybacillaceae</taxon>
        <taxon>Parageobacillus</taxon>
    </lineage>
</organism>
<evidence type="ECO:0000256" key="1">
    <source>
        <dbReference type="SAM" id="Phobius"/>
    </source>
</evidence>
<dbReference type="RefSeq" id="WP_043904824.1">
    <property type="nucleotide sequence ID" value="NZ_CM002692.1"/>
</dbReference>
<evidence type="ECO:0000313" key="3">
    <source>
        <dbReference type="Proteomes" id="UP000023566"/>
    </source>
</evidence>
<dbReference type="AlphaFoldDB" id="A0ABC9VE66"/>
<evidence type="ECO:0000313" key="2">
    <source>
        <dbReference type="EMBL" id="EZP76721.1"/>
    </source>
</evidence>
<keyword evidence="1" id="KW-0472">Membrane</keyword>
<protein>
    <submittedName>
        <fullName evidence="2">Uncharacterized protein</fullName>
    </submittedName>
</protein>
<sequence length="95" mass="10595">MSVNLLLAFTFMFVGVILFFEGNFWLGIISLILWLFMMFNRYDSRRKQTGRKRKETNTAYYDSTGFYGGGHDHGMDCHDIGGGDFGGGDSGGGCN</sequence>
<reference evidence="2 3" key="1">
    <citation type="journal article" date="2014" name="Appl. Microbiol. Biotechnol.">
        <title>Transformable facultative thermophile Geobacillus stearothermophilus NUB3621 as a host strain for metabolic engineering.</title>
        <authorList>
            <person name="Blanchard K."/>
            <person name="Robic S."/>
            <person name="Matsumura I."/>
        </authorList>
    </citation>
    <scope>NUCLEOTIDE SEQUENCE [LARGE SCALE GENOMIC DNA]</scope>
    <source>
        <strain evidence="2 3">NUB3621</strain>
    </source>
</reference>
<feature type="transmembrane region" description="Helical" evidence="1">
    <location>
        <begin position="6"/>
        <end position="37"/>
    </location>
</feature>
<name>A0ABC9VE66_9BACL</name>
<dbReference type="Proteomes" id="UP000023566">
    <property type="component" value="Chromosome"/>
</dbReference>
<keyword evidence="3" id="KW-1185">Reference proteome</keyword>
<accession>A0ABC9VE66</accession>
<keyword evidence="1" id="KW-0812">Transmembrane</keyword>
<comment type="caution">
    <text evidence="2">The sequence shown here is derived from an EMBL/GenBank/DDBJ whole genome shotgun (WGS) entry which is preliminary data.</text>
</comment>
<proteinExistence type="predicted"/>